<proteinExistence type="predicted"/>
<reference evidence="3" key="3">
    <citation type="submission" date="2020-05" db="EMBL/GenBank/DDBJ databases">
        <title>Electrophorus electricus (electric eel) genome, fEleEle1, primary haplotype.</title>
        <authorList>
            <person name="Myers G."/>
            <person name="Meyer A."/>
            <person name="Fedrigo O."/>
            <person name="Formenti G."/>
            <person name="Rhie A."/>
            <person name="Tracey A."/>
            <person name="Sims Y."/>
            <person name="Jarvis E.D."/>
        </authorList>
    </citation>
    <scope>NUCLEOTIDE SEQUENCE [LARGE SCALE GENOMIC DNA]</scope>
</reference>
<dbReference type="OMA" id="CFNPAFY"/>
<protein>
    <recommendedName>
        <fullName evidence="2">Hydin adenylate kinase-like domain-containing protein</fullName>
    </recommendedName>
</protein>
<evidence type="ECO:0000259" key="2">
    <source>
        <dbReference type="Pfam" id="PF17213"/>
    </source>
</evidence>
<sequence>MRLELAPGQSAHMLLEGSCDVPKVVRERLVCHAIVGHQSGKERIMTVDVTCRFISPVLEISSQQLNFYVEKVPGMSLVPQYQSLHLKSVSALALSLELTVPEPFGLCECTGDDLFTITKCLVLGVGAETVVRVRFDPSYRPELESRVTEAVLEIRYCGHPQRDSVALRGEVHFPNLHFSSKAVDFGCVLNCTEAQRQLTMTNCSPLPVSYRWAFLLDQKHYNVAGSAGQAVGVLSVEAVARHTAEGVQATDRKAPASTVSTCNKTSITGPKNNNSSNPTATSMAGQVHRVPSESMSQNELAAMSSLLPDDLLVEILSERLQLSDCHRGVMIDSLETLFCRSPSAALQIILKAFNNRQHIYVIDLINNYYAFKRLREEEEMKKKNKKGKKEVPKDDSSGKRSQLGVKQVRAAASEKYTCYS</sequence>
<dbReference type="PANTHER" id="PTHR23053">
    <property type="entry name" value="DLEC1 DELETED IN LUNG AND ESOPHAGEAL CANCER 1"/>
    <property type="match status" value="1"/>
</dbReference>
<dbReference type="Ensembl" id="ENSEEET00000047529.2">
    <property type="protein sequence ID" value="ENSEEEP00000047008.2"/>
    <property type="gene ID" value="ENSEEEG00000022129.2"/>
</dbReference>
<dbReference type="InterPro" id="IPR033768">
    <property type="entry name" value="Hydin_ADK"/>
</dbReference>
<dbReference type="GO" id="GO:1904158">
    <property type="term" value="P:axonemal central apparatus assembly"/>
    <property type="evidence" value="ECO:0007669"/>
    <property type="project" value="TreeGrafter"/>
</dbReference>
<accession>A0A4W4HAH7</accession>
<name>A0A4W4HAH7_ELEEL</name>
<evidence type="ECO:0000256" key="1">
    <source>
        <dbReference type="SAM" id="MobiDB-lite"/>
    </source>
</evidence>
<reference evidence="4" key="1">
    <citation type="journal article" date="2014" name="Science">
        <title>Nonhuman genetics. Genomic basis for the convergent evolution of electric organs.</title>
        <authorList>
            <person name="Gallant J.R."/>
            <person name="Traeger L.L."/>
            <person name="Volkening J.D."/>
            <person name="Moffett H."/>
            <person name="Chen P.H."/>
            <person name="Novina C.D."/>
            <person name="Phillips G.N.Jr."/>
            <person name="Anand R."/>
            <person name="Wells G.B."/>
            <person name="Pinch M."/>
            <person name="Guth R."/>
            <person name="Unguez G.A."/>
            <person name="Albert J.S."/>
            <person name="Zakon H.H."/>
            <person name="Samanta M.P."/>
            <person name="Sussman M.R."/>
        </authorList>
    </citation>
    <scope>NUCLEOTIDE SEQUENCE [LARGE SCALE GENOMIC DNA]</scope>
</reference>
<dbReference type="Pfam" id="PF17213">
    <property type="entry name" value="Hydin_ADK"/>
    <property type="match status" value="1"/>
</dbReference>
<evidence type="ECO:0000313" key="3">
    <source>
        <dbReference type="Ensembl" id="ENSEEEP00000047008.2"/>
    </source>
</evidence>
<dbReference type="Gene3D" id="2.60.40.10">
    <property type="entry name" value="Immunoglobulins"/>
    <property type="match status" value="1"/>
</dbReference>
<feature type="domain" description="Hydin adenylate kinase-like" evidence="2">
    <location>
        <begin position="228"/>
        <end position="334"/>
    </location>
</feature>
<keyword evidence="4" id="KW-1185">Reference proteome</keyword>
<organism evidence="3 4">
    <name type="scientific">Electrophorus electricus</name>
    <name type="common">Electric eel</name>
    <name type="synonym">Gymnotus electricus</name>
    <dbReference type="NCBI Taxonomy" id="8005"/>
    <lineage>
        <taxon>Eukaryota</taxon>
        <taxon>Metazoa</taxon>
        <taxon>Chordata</taxon>
        <taxon>Craniata</taxon>
        <taxon>Vertebrata</taxon>
        <taxon>Euteleostomi</taxon>
        <taxon>Actinopterygii</taxon>
        <taxon>Neopterygii</taxon>
        <taxon>Teleostei</taxon>
        <taxon>Ostariophysi</taxon>
        <taxon>Gymnotiformes</taxon>
        <taxon>Gymnotoidei</taxon>
        <taxon>Gymnotidae</taxon>
        <taxon>Electrophorus</taxon>
    </lineage>
</organism>
<dbReference type="PANTHER" id="PTHR23053:SF0">
    <property type="entry name" value="HYDROCEPHALUS-INDUCING PROTEIN HOMOLOG"/>
    <property type="match status" value="1"/>
</dbReference>
<reference evidence="3" key="5">
    <citation type="submission" date="2025-09" db="UniProtKB">
        <authorList>
            <consortium name="Ensembl"/>
        </authorList>
    </citation>
    <scope>IDENTIFICATION</scope>
</reference>
<dbReference type="AlphaFoldDB" id="A0A4W4HAH7"/>
<dbReference type="InterPro" id="IPR033305">
    <property type="entry name" value="Hydin-like"/>
</dbReference>
<feature type="compositionally biased region" description="Basic and acidic residues" evidence="1">
    <location>
        <begin position="389"/>
        <end position="398"/>
    </location>
</feature>
<dbReference type="InterPro" id="IPR013783">
    <property type="entry name" value="Ig-like_fold"/>
</dbReference>
<dbReference type="STRING" id="8005.ENSEEEP00000047008"/>
<feature type="region of interest" description="Disordered" evidence="1">
    <location>
        <begin position="246"/>
        <end position="295"/>
    </location>
</feature>
<reference evidence="3" key="4">
    <citation type="submission" date="2025-08" db="UniProtKB">
        <authorList>
            <consortium name="Ensembl"/>
        </authorList>
    </citation>
    <scope>IDENTIFICATION</scope>
</reference>
<feature type="compositionally biased region" description="Polar residues" evidence="1">
    <location>
        <begin position="257"/>
        <end position="284"/>
    </location>
</feature>
<dbReference type="GO" id="GO:0003341">
    <property type="term" value="P:cilium movement"/>
    <property type="evidence" value="ECO:0007669"/>
    <property type="project" value="TreeGrafter"/>
</dbReference>
<feature type="region of interest" description="Disordered" evidence="1">
    <location>
        <begin position="379"/>
        <end position="420"/>
    </location>
</feature>
<dbReference type="GO" id="GO:0005930">
    <property type="term" value="C:axoneme"/>
    <property type="evidence" value="ECO:0007669"/>
    <property type="project" value="TreeGrafter"/>
</dbReference>
<dbReference type="GeneTree" id="ENSGT00940000163228"/>
<dbReference type="Proteomes" id="UP000314983">
    <property type="component" value="Chromosome 4"/>
</dbReference>
<reference evidence="4" key="2">
    <citation type="journal article" date="2017" name="Sci. Adv.">
        <title>A tail of two voltages: Proteomic comparison of the three electric organs of the electric eel.</title>
        <authorList>
            <person name="Traeger L.L."/>
            <person name="Sabat G."/>
            <person name="Barrett-Wilt G.A."/>
            <person name="Wells G.B."/>
            <person name="Sussman M.R."/>
        </authorList>
    </citation>
    <scope>NUCLEOTIDE SEQUENCE [LARGE SCALE GENOMIC DNA]</scope>
</reference>
<evidence type="ECO:0000313" key="4">
    <source>
        <dbReference type="Proteomes" id="UP000314983"/>
    </source>
</evidence>